<reference evidence="2 3" key="1">
    <citation type="submission" date="2016-07" db="EMBL/GenBank/DDBJ databases">
        <title>Multiple horizontal gene transfer events from other fungi enriched the ability of initially mycotrophic Trichoderma (Ascomycota) to feed on dead plant biomass.</title>
        <authorList>
            <consortium name="DOE Joint Genome Institute"/>
            <person name="Aerts A."/>
            <person name="Atanasova L."/>
            <person name="Chenthamara K."/>
            <person name="Zhang J."/>
            <person name="Grujic M."/>
            <person name="Henrissat B."/>
            <person name="Kuo A."/>
            <person name="Salamov A."/>
            <person name="Lipzen A."/>
            <person name="Labutti K."/>
            <person name="Barry K."/>
            <person name="Miao Y."/>
            <person name="Rahimi M.J."/>
            <person name="Shen Q."/>
            <person name="Grigoriev I.V."/>
            <person name="Kubicek C.P."/>
            <person name="Druzhinina I.S."/>
        </authorList>
    </citation>
    <scope>NUCLEOTIDE SEQUENCE [LARGE SCALE GENOMIC DNA]</scope>
    <source>
        <strain evidence="2 3">CBS 226.95</strain>
    </source>
</reference>
<organism evidence="2 3">
    <name type="scientific">Trichoderma harzianum CBS 226.95</name>
    <dbReference type="NCBI Taxonomy" id="983964"/>
    <lineage>
        <taxon>Eukaryota</taxon>
        <taxon>Fungi</taxon>
        <taxon>Dikarya</taxon>
        <taxon>Ascomycota</taxon>
        <taxon>Pezizomycotina</taxon>
        <taxon>Sordariomycetes</taxon>
        <taxon>Hypocreomycetidae</taxon>
        <taxon>Hypocreales</taxon>
        <taxon>Hypocreaceae</taxon>
        <taxon>Trichoderma</taxon>
    </lineage>
</organism>
<protein>
    <submittedName>
        <fullName evidence="2">Uncharacterized protein</fullName>
    </submittedName>
</protein>
<evidence type="ECO:0000256" key="1">
    <source>
        <dbReference type="SAM" id="MobiDB-lite"/>
    </source>
</evidence>
<feature type="region of interest" description="Disordered" evidence="1">
    <location>
        <begin position="30"/>
        <end position="59"/>
    </location>
</feature>
<gene>
    <name evidence="2" type="ORF">M431DRAFT_490604</name>
</gene>
<keyword evidence="3" id="KW-1185">Reference proteome</keyword>
<proteinExistence type="predicted"/>
<dbReference type="Proteomes" id="UP000241690">
    <property type="component" value="Unassembled WGS sequence"/>
</dbReference>
<sequence length="83" mass="8793">MPIRALALLHLTPTHSCKNLAFWENCTREKNKNREHGERAPGEKGSIGSERVRGPGSGAGPSLVGSAFWAPLAECAGGIVPLM</sequence>
<evidence type="ECO:0000313" key="3">
    <source>
        <dbReference type="Proteomes" id="UP000241690"/>
    </source>
</evidence>
<accession>A0A2T4APH3</accession>
<name>A0A2T4APH3_TRIHA</name>
<feature type="compositionally biased region" description="Basic and acidic residues" evidence="1">
    <location>
        <begin position="30"/>
        <end position="42"/>
    </location>
</feature>
<dbReference type="GeneID" id="36625390"/>
<dbReference type="RefSeq" id="XP_024778653.1">
    <property type="nucleotide sequence ID" value="XM_024916821.1"/>
</dbReference>
<dbReference type="EMBL" id="KZ679676">
    <property type="protein sequence ID" value="PTB58976.1"/>
    <property type="molecule type" value="Genomic_DNA"/>
</dbReference>
<evidence type="ECO:0000313" key="2">
    <source>
        <dbReference type="EMBL" id="PTB58976.1"/>
    </source>
</evidence>
<dbReference type="AlphaFoldDB" id="A0A2T4APH3"/>